<name>A0ABU1NCF4_9BURK</name>
<organism evidence="1 2">
    <name type="scientific">Variovorax soli</name>
    <dbReference type="NCBI Taxonomy" id="376815"/>
    <lineage>
        <taxon>Bacteria</taxon>
        <taxon>Pseudomonadati</taxon>
        <taxon>Pseudomonadota</taxon>
        <taxon>Betaproteobacteria</taxon>
        <taxon>Burkholderiales</taxon>
        <taxon>Comamonadaceae</taxon>
        <taxon>Variovorax</taxon>
    </lineage>
</organism>
<accession>A0ABU1NCF4</accession>
<keyword evidence="2" id="KW-1185">Reference proteome</keyword>
<evidence type="ECO:0000313" key="1">
    <source>
        <dbReference type="EMBL" id="MDR6536023.1"/>
    </source>
</evidence>
<proteinExistence type="predicted"/>
<reference evidence="1 2" key="1">
    <citation type="submission" date="2023-07" db="EMBL/GenBank/DDBJ databases">
        <title>Sorghum-associated microbial communities from plants grown in Nebraska, USA.</title>
        <authorList>
            <person name="Schachtman D."/>
        </authorList>
    </citation>
    <scope>NUCLEOTIDE SEQUENCE [LARGE SCALE GENOMIC DNA]</scope>
    <source>
        <strain evidence="1 2">DS1781</strain>
    </source>
</reference>
<dbReference type="EMBL" id="JAVDRF010000003">
    <property type="protein sequence ID" value="MDR6536023.1"/>
    <property type="molecule type" value="Genomic_DNA"/>
</dbReference>
<comment type="caution">
    <text evidence="1">The sequence shown here is derived from an EMBL/GenBank/DDBJ whole genome shotgun (WGS) entry which is preliminary data.</text>
</comment>
<protein>
    <submittedName>
        <fullName evidence="1">Uncharacterized protein</fullName>
    </submittedName>
</protein>
<sequence>MNSLSQKIAFSPSAWKITLKDVPGHGQLSAPIHSLKDVKEVEPPYTKDDISRYLHDHEVCEMGEGTFDNGSFQCMLNMELFDKIEKGEIQPGQPEHDRPACYLLKKSVELLQPLGIKISEANQRYKNLLQESSLGSPLHTKLEQQVGFITSMVERLSTLERNLLDVLVKPGDFRPTRDKACFLLFVHAMLADAANQTQKWMNELDDVEAEKVAAPWTGSIFSYVTGNEMRSNLFSPEPLTPADMTLYENCLCRNDESDPEVVKNSVIPSALPRGAQGLVAMLYAVSHGKVLLSAAIDKPYSFHDNLIMGSFFALLTHEDGHLDFMLNETPVLTHIAQKLKPIFVRILDPECNLSAMNVKRDLVVLHYMLHESPTFEAMLRPPPNSKSSFLERVRNVFNKDFWVADAIPLLNKSGFLIPRIDQTTPRKAKEACYEEVAKAMNTLWGEFRERHVDSLKASGLISNLPRFFED</sequence>
<dbReference type="RefSeq" id="WP_309900632.1">
    <property type="nucleotide sequence ID" value="NZ_JAVDRF010000003.1"/>
</dbReference>
<gene>
    <name evidence="1" type="ORF">J2739_001793</name>
</gene>
<dbReference type="Proteomes" id="UP001184230">
    <property type="component" value="Unassembled WGS sequence"/>
</dbReference>
<evidence type="ECO:0000313" key="2">
    <source>
        <dbReference type="Proteomes" id="UP001184230"/>
    </source>
</evidence>